<accession>A0A1F4VJ62</accession>
<comment type="similarity">
    <text evidence="1">Belongs to the FemABX family.</text>
</comment>
<keyword evidence="6" id="KW-0961">Cell wall biogenesis/degradation</keyword>
<evidence type="ECO:0000256" key="2">
    <source>
        <dbReference type="ARBA" id="ARBA00022679"/>
    </source>
</evidence>
<evidence type="ECO:0000256" key="3">
    <source>
        <dbReference type="ARBA" id="ARBA00022960"/>
    </source>
</evidence>
<dbReference type="GO" id="GO:0016755">
    <property type="term" value="F:aminoacyltransferase activity"/>
    <property type="evidence" value="ECO:0007669"/>
    <property type="project" value="InterPro"/>
</dbReference>
<dbReference type="GO" id="GO:0008360">
    <property type="term" value="P:regulation of cell shape"/>
    <property type="evidence" value="ECO:0007669"/>
    <property type="project" value="UniProtKB-KW"/>
</dbReference>
<dbReference type="Proteomes" id="UP000177763">
    <property type="component" value="Unassembled WGS sequence"/>
</dbReference>
<dbReference type="GO" id="GO:0009252">
    <property type="term" value="P:peptidoglycan biosynthetic process"/>
    <property type="evidence" value="ECO:0007669"/>
    <property type="project" value="UniProtKB-KW"/>
</dbReference>
<keyword evidence="4" id="KW-0573">Peptidoglycan synthesis</keyword>
<dbReference type="InterPro" id="IPR050644">
    <property type="entry name" value="PG_Glycine_Bridge_Synth"/>
</dbReference>
<dbReference type="PROSITE" id="PS51191">
    <property type="entry name" value="FEMABX"/>
    <property type="match status" value="1"/>
</dbReference>
<proteinExistence type="inferred from homology"/>
<dbReference type="Gene3D" id="3.40.630.30">
    <property type="match status" value="1"/>
</dbReference>
<dbReference type="InterPro" id="IPR003447">
    <property type="entry name" value="FEMABX"/>
</dbReference>
<evidence type="ECO:0000256" key="4">
    <source>
        <dbReference type="ARBA" id="ARBA00022984"/>
    </source>
</evidence>
<evidence type="ECO:0008006" key="9">
    <source>
        <dbReference type="Google" id="ProtNLM"/>
    </source>
</evidence>
<dbReference type="Pfam" id="PF02388">
    <property type="entry name" value="FemAB"/>
    <property type="match status" value="1"/>
</dbReference>
<dbReference type="AlphaFoldDB" id="A0A1F4VJ62"/>
<evidence type="ECO:0000313" key="8">
    <source>
        <dbReference type="Proteomes" id="UP000177763"/>
    </source>
</evidence>
<name>A0A1F4VJ62_UNCKA</name>
<dbReference type="STRING" id="1802630.A3H26_03110"/>
<gene>
    <name evidence="7" type="ORF">A3H26_03110</name>
</gene>
<dbReference type="EMBL" id="MEVN01000018">
    <property type="protein sequence ID" value="OGC57272.1"/>
    <property type="molecule type" value="Genomic_DNA"/>
</dbReference>
<evidence type="ECO:0000313" key="7">
    <source>
        <dbReference type="EMBL" id="OGC57272.1"/>
    </source>
</evidence>
<organism evidence="7 8">
    <name type="scientific">candidate division WWE3 bacterium RIFCSPLOWO2_12_FULL_36_10</name>
    <dbReference type="NCBI Taxonomy" id="1802630"/>
    <lineage>
        <taxon>Bacteria</taxon>
        <taxon>Katanobacteria</taxon>
    </lineage>
</organism>
<dbReference type="PANTHER" id="PTHR36174">
    <property type="entry name" value="LIPID II:GLYCINE GLYCYLTRANSFERASE"/>
    <property type="match status" value="1"/>
</dbReference>
<comment type="caution">
    <text evidence="7">The sequence shown here is derived from an EMBL/GenBank/DDBJ whole genome shotgun (WGS) entry which is preliminary data.</text>
</comment>
<reference evidence="7 8" key="1">
    <citation type="journal article" date="2016" name="Nat. Commun.">
        <title>Thousands of microbial genomes shed light on interconnected biogeochemical processes in an aquifer system.</title>
        <authorList>
            <person name="Anantharaman K."/>
            <person name="Brown C.T."/>
            <person name="Hug L.A."/>
            <person name="Sharon I."/>
            <person name="Castelle C.J."/>
            <person name="Probst A.J."/>
            <person name="Thomas B.C."/>
            <person name="Singh A."/>
            <person name="Wilkins M.J."/>
            <person name="Karaoz U."/>
            <person name="Brodie E.L."/>
            <person name="Williams K.H."/>
            <person name="Hubbard S.S."/>
            <person name="Banfield J.F."/>
        </authorList>
    </citation>
    <scope>NUCLEOTIDE SEQUENCE [LARGE SCALE GENOMIC DNA]</scope>
</reference>
<protein>
    <recommendedName>
        <fullName evidence="9">BioF2-like acetyltransferase domain-containing protein</fullName>
    </recommendedName>
</protein>
<dbReference type="InterPro" id="IPR016181">
    <property type="entry name" value="Acyl_CoA_acyltransferase"/>
</dbReference>
<keyword evidence="5" id="KW-0012">Acyltransferase</keyword>
<dbReference type="GO" id="GO:0071555">
    <property type="term" value="P:cell wall organization"/>
    <property type="evidence" value="ECO:0007669"/>
    <property type="project" value="UniProtKB-KW"/>
</dbReference>
<evidence type="ECO:0000256" key="5">
    <source>
        <dbReference type="ARBA" id="ARBA00023315"/>
    </source>
</evidence>
<dbReference type="SUPFAM" id="SSF55729">
    <property type="entry name" value="Acyl-CoA N-acyltransferases (Nat)"/>
    <property type="match status" value="1"/>
</dbReference>
<keyword evidence="3" id="KW-0133">Cell shape</keyword>
<keyword evidence="2" id="KW-0808">Transferase</keyword>
<sequence length="303" mass="34856">MGDSETSKMTILDIRQSKGWSEYLTFLGWNSARTSNDINIETRKVFFGGLVKIQRPKSISKSDLIEITKICKNNKALFTKLEPSLDQDLKILTDYGYVRSASPLLPPTTIFIDLINNEKNLWNNVSHSGKYSVNRARREGANVEFFQNPSEKVLKSFYDIHKQTGNKKGFYIENFEDIKKKVEIFKDESFVISVKDKEGAIMGANFYLGFDKNIWFMHGATSHEGRKSKAGYELVWKSFLYFKGLGYEILDLEGKDDKRFPNFTKGWGGFSHFKEKFGGREIIYPEPHIKYLNPLLSKFGVGL</sequence>
<evidence type="ECO:0000256" key="1">
    <source>
        <dbReference type="ARBA" id="ARBA00009943"/>
    </source>
</evidence>
<evidence type="ECO:0000256" key="6">
    <source>
        <dbReference type="ARBA" id="ARBA00023316"/>
    </source>
</evidence>
<dbReference type="PANTHER" id="PTHR36174:SF1">
    <property type="entry name" value="LIPID II:GLYCINE GLYCYLTRANSFERASE"/>
    <property type="match status" value="1"/>
</dbReference>